<comment type="caution">
    <text evidence="2">The sequence shown here is derived from an EMBL/GenBank/DDBJ whole genome shotgun (WGS) entry which is preliminary data.</text>
</comment>
<dbReference type="EMBL" id="BART01016800">
    <property type="protein sequence ID" value="GAG86355.1"/>
    <property type="molecule type" value="Genomic_DNA"/>
</dbReference>
<dbReference type="AlphaFoldDB" id="X1AUG6"/>
<evidence type="ECO:0000313" key="2">
    <source>
        <dbReference type="EMBL" id="GAG86355.1"/>
    </source>
</evidence>
<feature type="region of interest" description="Disordered" evidence="1">
    <location>
        <begin position="1"/>
        <end position="43"/>
    </location>
</feature>
<protein>
    <submittedName>
        <fullName evidence="2">Uncharacterized protein</fullName>
    </submittedName>
</protein>
<reference evidence="2" key="1">
    <citation type="journal article" date="2014" name="Front. Microbiol.">
        <title>High frequency of phylogenetically diverse reductive dehalogenase-homologous genes in deep subseafloor sedimentary metagenomes.</title>
        <authorList>
            <person name="Kawai M."/>
            <person name="Futagami T."/>
            <person name="Toyoda A."/>
            <person name="Takaki Y."/>
            <person name="Nishi S."/>
            <person name="Hori S."/>
            <person name="Arai W."/>
            <person name="Tsubouchi T."/>
            <person name="Morono Y."/>
            <person name="Uchiyama I."/>
            <person name="Ito T."/>
            <person name="Fujiyama A."/>
            <person name="Inagaki F."/>
            <person name="Takami H."/>
        </authorList>
    </citation>
    <scope>NUCLEOTIDE SEQUENCE</scope>
    <source>
        <strain evidence="2">Expedition CK06-06</strain>
    </source>
</reference>
<feature type="non-terminal residue" evidence="2">
    <location>
        <position position="43"/>
    </location>
</feature>
<organism evidence="2">
    <name type="scientific">marine sediment metagenome</name>
    <dbReference type="NCBI Taxonomy" id="412755"/>
    <lineage>
        <taxon>unclassified sequences</taxon>
        <taxon>metagenomes</taxon>
        <taxon>ecological metagenomes</taxon>
    </lineage>
</organism>
<feature type="compositionally biased region" description="Basic residues" evidence="1">
    <location>
        <begin position="16"/>
        <end position="26"/>
    </location>
</feature>
<sequence length="43" mass="4924">MRKIIDEVVANEKNKKKEKKSVKNSGKKPNVLEDSLTRGVNNR</sequence>
<accession>X1AUG6</accession>
<feature type="compositionally biased region" description="Basic and acidic residues" evidence="1">
    <location>
        <begin position="1"/>
        <end position="15"/>
    </location>
</feature>
<proteinExistence type="predicted"/>
<gene>
    <name evidence="2" type="ORF">S01H4_32198</name>
</gene>
<evidence type="ECO:0000256" key="1">
    <source>
        <dbReference type="SAM" id="MobiDB-lite"/>
    </source>
</evidence>
<name>X1AUG6_9ZZZZ</name>